<comment type="caution">
    <text evidence="1">The sequence shown here is derived from an EMBL/GenBank/DDBJ whole genome shotgun (WGS) entry which is preliminary data.</text>
</comment>
<protein>
    <submittedName>
        <fullName evidence="1">Uncharacterized protein</fullName>
    </submittedName>
</protein>
<keyword evidence="2" id="KW-1185">Reference proteome</keyword>
<dbReference type="Proteomes" id="UP000823775">
    <property type="component" value="Unassembled WGS sequence"/>
</dbReference>
<sequence length="72" mass="7602">MCDAAFVLCDGACAAALLQRIGRSAATLDAAEAWGDAARRFPIPKMVPRGSSRTCKTVMVSDKVELVACEDL</sequence>
<dbReference type="EMBL" id="JACEIK010010669">
    <property type="protein sequence ID" value="MCE3215280.1"/>
    <property type="molecule type" value="Genomic_DNA"/>
</dbReference>
<accession>A0ABS8WTH1</accession>
<organism evidence="1 2">
    <name type="scientific">Datura stramonium</name>
    <name type="common">Jimsonweed</name>
    <name type="synonym">Common thornapple</name>
    <dbReference type="NCBI Taxonomy" id="4076"/>
    <lineage>
        <taxon>Eukaryota</taxon>
        <taxon>Viridiplantae</taxon>
        <taxon>Streptophyta</taxon>
        <taxon>Embryophyta</taxon>
        <taxon>Tracheophyta</taxon>
        <taxon>Spermatophyta</taxon>
        <taxon>Magnoliopsida</taxon>
        <taxon>eudicotyledons</taxon>
        <taxon>Gunneridae</taxon>
        <taxon>Pentapetalae</taxon>
        <taxon>asterids</taxon>
        <taxon>lamiids</taxon>
        <taxon>Solanales</taxon>
        <taxon>Solanaceae</taxon>
        <taxon>Solanoideae</taxon>
        <taxon>Datureae</taxon>
        <taxon>Datura</taxon>
    </lineage>
</organism>
<evidence type="ECO:0000313" key="2">
    <source>
        <dbReference type="Proteomes" id="UP000823775"/>
    </source>
</evidence>
<name>A0ABS8WTH1_DATST</name>
<proteinExistence type="predicted"/>
<evidence type="ECO:0000313" key="1">
    <source>
        <dbReference type="EMBL" id="MCE3215280.1"/>
    </source>
</evidence>
<gene>
    <name evidence="1" type="ORF">HAX54_001669</name>
</gene>
<reference evidence="1 2" key="1">
    <citation type="journal article" date="2021" name="BMC Genomics">
        <title>Datura genome reveals duplications of psychoactive alkaloid biosynthetic genes and high mutation rate following tissue culture.</title>
        <authorList>
            <person name="Rajewski A."/>
            <person name="Carter-House D."/>
            <person name="Stajich J."/>
            <person name="Litt A."/>
        </authorList>
    </citation>
    <scope>NUCLEOTIDE SEQUENCE [LARGE SCALE GENOMIC DNA]</scope>
    <source>
        <strain evidence="1">AR-01</strain>
    </source>
</reference>